<dbReference type="NCBIfam" id="NF004490">
    <property type="entry name" value="PRK05820.1"/>
    <property type="match status" value="1"/>
</dbReference>
<dbReference type="Gene3D" id="3.40.1030.10">
    <property type="entry name" value="Nucleoside phosphorylase/phosphoribosyltransferase catalytic domain"/>
    <property type="match status" value="1"/>
</dbReference>
<dbReference type="KEGG" id="ckr:CKR_1140"/>
<dbReference type="GO" id="GO:0009032">
    <property type="term" value="F:thymidine phosphorylase activity"/>
    <property type="evidence" value="ECO:0007669"/>
    <property type="project" value="TreeGrafter"/>
</dbReference>
<dbReference type="Pfam" id="PF00591">
    <property type="entry name" value="Glycos_transf_3"/>
    <property type="match status" value="1"/>
</dbReference>
<protein>
    <recommendedName>
        <fullName evidence="6">Pyrimidine-nucleoside phosphorylase</fullName>
        <ecNumber evidence="5">2.4.2.2</ecNumber>
    </recommendedName>
</protein>
<dbReference type="GO" id="GO:0004645">
    <property type="term" value="F:1,4-alpha-oligoglucan phosphorylase activity"/>
    <property type="evidence" value="ECO:0007669"/>
    <property type="project" value="InterPro"/>
</dbReference>
<dbReference type="NCBIfam" id="NF004747">
    <property type="entry name" value="PRK06078.1"/>
    <property type="match status" value="1"/>
</dbReference>
<gene>
    <name evidence="12" type="ordered locus">CKR_1140</name>
</gene>
<dbReference type="PROSITE" id="PS00647">
    <property type="entry name" value="THYMID_PHOSPHORYLASE"/>
    <property type="match status" value="1"/>
</dbReference>
<evidence type="ECO:0000256" key="3">
    <source>
        <dbReference type="ARBA" id="ARBA00006915"/>
    </source>
</evidence>
<evidence type="ECO:0000313" key="12">
    <source>
        <dbReference type="EMBL" id="BAH06191.1"/>
    </source>
</evidence>
<dbReference type="SUPFAM" id="SSF47648">
    <property type="entry name" value="Nucleoside phosphorylase/phosphoribosyltransferase N-terminal domain"/>
    <property type="match status" value="1"/>
</dbReference>
<keyword evidence="8" id="KW-0808">Transferase</keyword>
<dbReference type="InterPro" id="IPR036566">
    <property type="entry name" value="PYNP-like_C_sf"/>
</dbReference>
<evidence type="ECO:0000256" key="6">
    <source>
        <dbReference type="ARBA" id="ARBA00014680"/>
    </source>
</evidence>
<dbReference type="InterPro" id="IPR000312">
    <property type="entry name" value="Glycosyl_Trfase_fam3"/>
</dbReference>
<evidence type="ECO:0000256" key="2">
    <source>
        <dbReference type="ARBA" id="ARBA00003877"/>
    </source>
</evidence>
<dbReference type="InterPro" id="IPR000053">
    <property type="entry name" value="Thymidine/pyrmidine_PPase"/>
</dbReference>
<dbReference type="NCBIfam" id="TIGR02644">
    <property type="entry name" value="Y_phosphoryl"/>
    <property type="match status" value="1"/>
</dbReference>
<dbReference type="PANTHER" id="PTHR10515">
    <property type="entry name" value="THYMIDINE PHOSPHORYLASE"/>
    <property type="match status" value="1"/>
</dbReference>
<reference evidence="13" key="1">
    <citation type="submission" date="2005-09" db="EMBL/GenBank/DDBJ databases">
        <title>Complete genome sequence of Clostridium kluyveri and comparative genomics of Clostridia species.</title>
        <authorList>
            <person name="Inui M."/>
            <person name="Nonaka H."/>
            <person name="Shinoda Y."/>
            <person name="Ikenaga Y."/>
            <person name="Abe M."/>
            <person name="Naito K."/>
            <person name="Vertes A.A."/>
            <person name="Yukawa H."/>
        </authorList>
    </citation>
    <scope>NUCLEOTIDE SEQUENCE [LARGE SCALE GENOMIC DNA]</scope>
    <source>
        <strain evidence="13">NBRC 12016</strain>
    </source>
</reference>
<comment type="catalytic activity">
    <reaction evidence="10">
        <text>thymidine + phosphate = 2-deoxy-alpha-D-ribose 1-phosphate + thymine</text>
        <dbReference type="Rhea" id="RHEA:16037"/>
        <dbReference type="ChEBI" id="CHEBI:17748"/>
        <dbReference type="ChEBI" id="CHEBI:17821"/>
        <dbReference type="ChEBI" id="CHEBI:43474"/>
        <dbReference type="ChEBI" id="CHEBI:57259"/>
        <dbReference type="EC" id="2.4.2.2"/>
    </reaction>
</comment>
<dbReference type="FunFam" id="3.40.1030.10:FF:000003">
    <property type="entry name" value="Pyrimidine-nucleoside phosphorylase"/>
    <property type="match status" value="1"/>
</dbReference>
<comment type="catalytic activity">
    <reaction evidence="9">
        <text>uridine + phosphate = alpha-D-ribose 1-phosphate + uracil</text>
        <dbReference type="Rhea" id="RHEA:24388"/>
        <dbReference type="ChEBI" id="CHEBI:16704"/>
        <dbReference type="ChEBI" id="CHEBI:17568"/>
        <dbReference type="ChEBI" id="CHEBI:43474"/>
        <dbReference type="ChEBI" id="CHEBI:57720"/>
        <dbReference type="EC" id="2.4.2.2"/>
    </reaction>
</comment>
<dbReference type="InterPro" id="IPR017872">
    <property type="entry name" value="Pyrmidine_PPase_CS"/>
</dbReference>
<comment type="function">
    <text evidence="2">Catalyzes phosphorolysis of the pyrimidine nucleosides uridine, thymidine and 2'-deoxyuridine with the formation of the corresponding pyrimidine base and ribose-1-phosphate.</text>
</comment>
<dbReference type="EC" id="2.4.2.2" evidence="5"/>
<organism evidence="12 13">
    <name type="scientific">Clostridium kluyveri (strain NBRC 12016)</name>
    <dbReference type="NCBI Taxonomy" id="583346"/>
    <lineage>
        <taxon>Bacteria</taxon>
        <taxon>Bacillati</taxon>
        <taxon>Bacillota</taxon>
        <taxon>Clostridia</taxon>
        <taxon>Eubacteriales</taxon>
        <taxon>Clostridiaceae</taxon>
        <taxon>Clostridium</taxon>
    </lineage>
</organism>
<dbReference type="Proteomes" id="UP000007969">
    <property type="component" value="Chromosome"/>
</dbReference>
<dbReference type="InterPro" id="IPR035902">
    <property type="entry name" value="Nuc_phospho_transferase"/>
</dbReference>
<evidence type="ECO:0000256" key="8">
    <source>
        <dbReference type="ARBA" id="ARBA00022679"/>
    </source>
</evidence>
<dbReference type="GO" id="GO:0005829">
    <property type="term" value="C:cytosol"/>
    <property type="evidence" value="ECO:0007669"/>
    <property type="project" value="TreeGrafter"/>
</dbReference>
<accession>B9E116</accession>
<dbReference type="EMBL" id="AP009049">
    <property type="protein sequence ID" value="BAH06191.1"/>
    <property type="molecule type" value="Genomic_DNA"/>
</dbReference>
<dbReference type="InterPro" id="IPR018090">
    <property type="entry name" value="Pyrmidine_PPas_bac/euk"/>
</dbReference>
<name>B9E116_CLOK1</name>
<comment type="catalytic activity">
    <reaction evidence="1">
        <text>2'-deoxyuridine + phosphate = 2-deoxy-alpha-D-ribose 1-phosphate + uracil</text>
        <dbReference type="Rhea" id="RHEA:22824"/>
        <dbReference type="ChEBI" id="CHEBI:16450"/>
        <dbReference type="ChEBI" id="CHEBI:17568"/>
        <dbReference type="ChEBI" id="CHEBI:43474"/>
        <dbReference type="ChEBI" id="CHEBI:57259"/>
        <dbReference type="EC" id="2.4.2.2"/>
    </reaction>
</comment>
<dbReference type="PIRSF" id="PIRSF000478">
    <property type="entry name" value="TP_PyNP"/>
    <property type="match status" value="1"/>
</dbReference>
<dbReference type="SMART" id="SM00941">
    <property type="entry name" value="PYNP_C"/>
    <property type="match status" value="1"/>
</dbReference>
<dbReference type="PANTHER" id="PTHR10515:SF0">
    <property type="entry name" value="THYMIDINE PHOSPHORYLASE"/>
    <property type="match status" value="1"/>
</dbReference>
<dbReference type="InterPro" id="IPR036320">
    <property type="entry name" value="Glycosyl_Trfase_fam3_N_dom_sf"/>
</dbReference>
<dbReference type="GO" id="GO:0006213">
    <property type="term" value="P:pyrimidine nucleoside metabolic process"/>
    <property type="evidence" value="ECO:0007669"/>
    <property type="project" value="InterPro"/>
</dbReference>
<evidence type="ECO:0000256" key="10">
    <source>
        <dbReference type="ARBA" id="ARBA00048525"/>
    </source>
</evidence>
<proteinExistence type="inferred from homology"/>
<evidence type="ECO:0000256" key="1">
    <source>
        <dbReference type="ARBA" id="ARBA00001066"/>
    </source>
</evidence>
<dbReference type="Gene3D" id="3.90.1170.30">
    <property type="entry name" value="Pyrimidine nucleoside phosphorylase-like, C-terminal domain"/>
    <property type="match status" value="1"/>
</dbReference>
<dbReference type="AlphaFoldDB" id="B9E116"/>
<dbReference type="Pfam" id="PF02885">
    <property type="entry name" value="Glycos_trans_3N"/>
    <property type="match status" value="1"/>
</dbReference>
<evidence type="ECO:0000313" key="13">
    <source>
        <dbReference type="Proteomes" id="UP000007969"/>
    </source>
</evidence>
<comment type="similarity">
    <text evidence="3">Belongs to the thymidine/pyrimidine-nucleoside phosphorylase family.</text>
</comment>
<dbReference type="SUPFAM" id="SSF52418">
    <property type="entry name" value="Nucleoside phosphorylase/phosphoribosyltransferase catalytic domain"/>
    <property type="match status" value="1"/>
</dbReference>
<sequence length="445" mass="48227">MRLDNILREKFSMDMKYIIQKKKSGRSLTSEEIDEMVQEYVKGQIPDYQMAAFLMAVCFKGMTEEETANLTLSFVNSGDKLDLSDIKGIKVDKHSSGGVGDKISLIVVPLVAALGVPVAKMSGRGLGHTGGTIDKLEAIEGFNTRLSKKDFISNVNTYKMAIAGQSSNLTPADKKIYALRDVTSTVESIPLIASSIMSKKIALGADAIVLDVKVGSGAFMKSLGEAKDLARTMVSIGKSLNKKTIALVTDMNQPLGHEVGNANEVKEAIEVLKGKGAEDETLVALTIASYMAVLGGVFQDVNTAYKALEELIKSGRAIEKFRELVKIQRGNPQVIDNPKLFPQAQNHIDIKAHKNGYVYKIQAESIGRSAMLLGAGRKTKEDIIDLSAGITMVKKVGDKVSIGDTLCILHSNMDNCMEAEEIALNAFSIGTTKPPEIQYIYDVIE</sequence>
<comment type="subunit">
    <text evidence="4">Homodimer.</text>
</comment>
<evidence type="ECO:0000256" key="7">
    <source>
        <dbReference type="ARBA" id="ARBA00022676"/>
    </source>
</evidence>
<keyword evidence="7" id="KW-0328">Glycosyltransferase</keyword>
<evidence type="ECO:0000256" key="9">
    <source>
        <dbReference type="ARBA" id="ARBA00048453"/>
    </source>
</evidence>
<feature type="domain" description="Pyrimidine nucleoside phosphorylase C-terminal" evidence="11">
    <location>
        <begin position="357"/>
        <end position="430"/>
    </location>
</feature>
<evidence type="ECO:0000256" key="4">
    <source>
        <dbReference type="ARBA" id="ARBA00011738"/>
    </source>
</evidence>
<dbReference type="InterPro" id="IPR017459">
    <property type="entry name" value="Glycosyl_Trfase_fam3_N_dom"/>
</dbReference>
<dbReference type="Pfam" id="PF07831">
    <property type="entry name" value="PYNP_C"/>
    <property type="match status" value="1"/>
</dbReference>
<dbReference type="GO" id="GO:0006206">
    <property type="term" value="P:pyrimidine nucleobase metabolic process"/>
    <property type="evidence" value="ECO:0007669"/>
    <property type="project" value="InterPro"/>
</dbReference>
<dbReference type="SUPFAM" id="SSF54680">
    <property type="entry name" value="Pyrimidine nucleoside phosphorylase C-terminal domain"/>
    <property type="match status" value="1"/>
</dbReference>
<evidence type="ECO:0000259" key="11">
    <source>
        <dbReference type="SMART" id="SM00941"/>
    </source>
</evidence>
<dbReference type="InterPro" id="IPR013102">
    <property type="entry name" value="PYNP_C"/>
</dbReference>
<evidence type="ECO:0000256" key="5">
    <source>
        <dbReference type="ARBA" id="ARBA00011889"/>
    </source>
</evidence>
<dbReference type="Gene3D" id="1.20.970.10">
    <property type="entry name" value="Transferase, Pyrimidine Nucleoside Phosphorylase, Chain C"/>
    <property type="match status" value="1"/>
</dbReference>
<dbReference type="HOGENOM" id="CLU_025040_0_1_9"/>